<accession>A0AA37WPB3</accession>
<keyword evidence="2" id="KW-1133">Transmembrane helix</keyword>
<dbReference type="Pfam" id="PF11026">
    <property type="entry name" value="DUF2721"/>
    <property type="match status" value="1"/>
</dbReference>
<organism evidence="3 4">
    <name type="scientific">Marinibactrum halimedae</name>
    <dbReference type="NCBI Taxonomy" id="1444977"/>
    <lineage>
        <taxon>Bacteria</taxon>
        <taxon>Pseudomonadati</taxon>
        <taxon>Pseudomonadota</taxon>
        <taxon>Gammaproteobacteria</taxon>
        <taxon>Cellvibrionales</taxon>
        <taxon>Cellvibrionaceae</taxon>
        <taxon>Marinibactrum</taxon>
    </lineage>
</organism>
<gene>
    <name evidence="3" type="ORF">GCM10007877_39670</name>
</gene>
<proteinExistence type="predicted"/>
<keyword evidence="2" id="KW-0472">Membrane</keyword>
<dbReference type="RefSeq" id="WP_232594574.1">
    <property type="nucleotide sequence ID" value="NZ_BSPD01000103.1"/>
</dbReference>
<dbReference type="EMBL" id="BSPD01000103">
    <property type="protein sequence ID" value="GLS28248.1"/>
    <property type="molecule type" value="Genomic_DNA"/>
</dbReference>
<dbReference type="InterPro" id="IPR021279">
    <property type="entry name" value="DUF2721"/>
</dbReference>
<feature type="transmembrane region" description="Helical" evidence="2">
    <location>
        <begin position="87"/>
        <end position="107"/>
    </location>
</feature>
<dbReference type="AlphaFoldDB" id="A0AA37WPB3"/>
<dbReference type="Proteomes" id="UP001156870">
    <property type="component" value="Unassembled WGS sequence"/>
</dbReference>
<evidence type="ECO:0000313" key="4">
    <source>
        <dbReference type="Proteomes" id="UP001156870"/>
    </source>
</evidence>
<feature type="transmembrane region" description="Helical" evidence="2">
    <location>
        <begin position="61"/>
        <end position="81"/>
    </location>
</feature>
<evidence type="ECO:0000256" key="2">
    <source>
        <dbReference type="SAM" id="Phobius"/>
    </source>
</evidence>
<feature type="transmembrane region" description="Helical" evidence="2">
    <location>
        <begin position="12"/>
        <end position="33"/>
    </location>
</feature>
<protein>
    <submittedName>
        <fullName evidence="3">DUF2721 domain-containing protein</fullName>
    </submittedName>
</protein>
<feature type="region of interest" description="Disordered" evidence="1">
    <location>
        <begin position="130"/>
        <end position="149"/>
    </location>
</feature>
<comment type="caution">
    <text evidence="3">The sequence shown here is derived from an EMBL/GenBank/DDBJ whole genome shotgun (WGS) entry which is preliminary data.</text>
</comment>
<evidence type="ECO:0000256" key="1">
    <source>
        <dbReference type="SAM" id="MobiDB-lite"/>
    </source>
</evidence>
<keyword evidence="2" id="KW-0812">Transmembrane</keyword>
<keyword evidence="4" id="KW-1185">Reference proteome</keyword>
<name>A0AA37WPB3_9GAMM</name>
<reference evidence="3 4" key="1">
    <citation type="journal article" date="2014" name="Int. J. Syst. Evol. Microbiol.">
        <title>Complete genome sequence of Corynebacterium casei LMG S-19264T (=DSM 44701T), isolated from a smear-ripened cheese.</title>
        <authorList>
            <consortium name="US DOE Joint Genome Institute (JGI-PGF)"/>
            <person name="Walter F."/>
            <person name="Albersmeier A."/>
            <person name="Kalinowski J."/>
            <person name="Ruckert C."/>
        </authorList>
    </citation>
    <scope>NUCLEOTIDE SEQUENCE [LARGE SCALE GENOMIC DNA]</scope>
    <source>
        <strain evidence="3 4">NBRC 110095</strain>
    </source>
</reference>
<sequence>MELTLTTPAMLFPAVSLLLLAYTNRFLALSSVIRNLDPSKKEDGVLKQIDNLQHRVRLIRYMQEAGGASFLFCVLSMIALYQDSLQLGSGLFFVSLLLLCLSLWLSIREVHISLQALNVHLEQFGIKHHKRGKKRQKIKPSDSDNSTSD</sequence>
<evidence type="ECO:0000313" key="3">
    <source>
        <dbReference type="EMBL" id="GLS28248.1"/>
    </source>
</evidence>